<dbReference type="SUPFAM" id="SSF81296">
    <property type="entry name" value="E set domains"/>
    <property type="match status" value="1"/>
</dbReference>
<dbReference type="InterPro" id="IPR002909">
    <property type="entry name" value="IPT_dom"/>
</dbReference>
<name>A0A235BPK8_UNCW3</name>
<organism evidence="2 3">
    <name type="scientific">candidate division WOR-3 bacterium JGI_Cruoil_03_44_89</name>
    <dbReference type="NCBI Taxonomy" id="1973748"/>
    <lineage>
        <taxon>Bacteria</taxon>
        <taxon>Bacteria division WOR-3</taxon>
    </lineage>
</organism>
<dbReference type="PROSITE" id="PS51257">
    <property type="entry name" value="PROKAR_LIPOPROTEIN"/>
    <property type="match status" value="1"/>
</dbReference>
<dbReference type="InterPro" id="IPR011042">
    <property type="entry name" value="6-blade_b-propeller_TolB-like"/>
</dbReference>
<dbReference type="AlphaFoldDB" id="A0A235BPK8"/>
<evidence type="ECO:0000259" key="1">
    <source>
        <dbReference type="Pfam" id="PF01833"/>
    </source>
</evidence>
<sequence length="404" mass="44434">MSMILMRRCLMNKALAIIIVLSLPTSFFIGCEKEHPSIWNPGQEYKPDPVITNVEPEEGTFAVIGEVTIDGENFSTVKEENHVYFNGIKATNLSVTDTELVVLAPNVAGDSLKIQLYVDGALLFAEYYPYKLVLPAKEYGGFDDYDDCYGIACDLDENLYVSLVGKKVVKVTPDGEQHDYAASSFDKASAIKMGPGGYLYYVNIMNYMFRVLPEGGTDELFAALPGGVYDLDFGPSGNIYCGGSGNAIYRVKPDASSEVAVDYPSVSIKAVRVFDGYVYVGGDSVGHQCIWRNEIISADELGANEVYFGWSSEIGSAYNILSVTFSADGDMYVGTNAPEAIIIVHPDKSYEPLYPGALEPESYALCWGNGQYLYVNRRSDDVSKKRIIKVNMLDKEGAPYYGRQ</sequence>
<feature type="domain" description="IPT/TIG" evidence="1">
    <location>
        <begin position="49"/>
        <end position="120"/>
    </location>
</feature>
<accession>A0A235BPK8</accession>
<dbReference type="CDD" id="cd00603">
    <property type="entry name" value="IPT_PCSR"/>
    <property type="match status" value="1"/>
</dbReference>
<dbReference type="InterPro" id="IPR014756">
    <property type="entry name" value="Ig_E-set"/>
</dbReference>
<gene>
    <name evidence="2" type="ORF">CH333_08940</name>
</gene>
<dbReference type="SUPFAM" id="SSF63829">
    <property type="entry name" value="Calcium-dependent phosphotriesterase"/>
    <property type="match status" value="1"/>
</dbReference>
<evidence type="ECO:0000313" key="3">
    <source>
        <dbReference type="Proteomes" id="UP000215215"/>
    </source>
</evidence>
<comment type="caution">
    <text evidence="2">The sequence shown here is derived from an EMBL/GenBank/DDBJ whole genome shotgun (WGS) entry which is preliminary data.</text>
</comment>
<dbReference type="InterPro" id="IPR013783">
    <property type="entry name" value="Ig-like_fold"/>
</dbReference>
<protein>
    <recommendedName>
        <fullName evidence="1">IPT/TIG domain-containing protein</fullName>
    </recommendedName>
</protein>
<dbReference type="Gene3D" id="2.120.10.30">
    <property type="entry name" value="TolB, C-terminal domain"/>
    <property type="match status" value="1"/>
</dbReference>
<dbReference type="Proteomes" id="UP000215215">
    <property type="component" value="Unassembled WGS sequence"/>
</dbReference>
<evidence type="ECO:0000313" key="2">
    <source>
        <dbReference type="EMBL" id="OYD14116.1"/>
    </source>
</evidence>
<proteinExistence type="predicted"/>
<reference evidence="2 3" key="1">
    <citation type="submission" date="2017-07" db="EMBL/GenBank/DDBJ databases">
        <title>Recovery of genomes from metagenomes via a dereplication, aggregation, and scoring strategy.</title>
        <authorList>
            <person name="Sieber C.M."/>
            <person name="Probst A.J."/>
            <person name="Sharrar A."/>
            <person name="Thomas B.C."/>
            <person name="Hess M."/>
            <person name="Tringe S.G."/>
            <person name="Banfield J.F."/>
        </authorList>
    </citation>
    <scope>NUCLEOTIDE SEQUENCE [LARGE SCALE GENOMIC DNA]</scope>
    <source>
        <strain evidence="2">JGI_Cruoil_03_44_89</strain>
    </source>
</reference>
<dbReference type="Gene3D" id="2.60.40.10">
    <property type="entry name" value="Immunoglobulins"/>
    <property type="match status" value="1"/>
</dbReference>
<dbReference type="Pfam" id="PF01833">
    <property type="entry name" value="TIG"/>
    <property type="match status" value="1"/>
</dbReference>
<dbReference type="EMBL" id="NOZQ01000204">
    <property type="protein sequence ID" value="OYD14116.1"/>
    <property type="molecule type" value="Genomic_DNA"/>
</dbReference>